<dbReference type="InterPro" id="IPR058240">
    <property type="entry name" value="rSAM_sf"/>
</dbReference>
<dbReference type="GO" id="GO:0051536">
    <property type="term" value="F:iron-sulfur cluster binding"/>
    <property type="evidence" value="ECO:0007669"/>
    <property type="project" value="InterPro"/>
</dbReference>
<dbReference type="AlphaFoldDB" id="A0A2K5AQL7"/>
<protein>
    <submittedName>
        <fullName evidence="2">Fe-S oxidoreductase</fullName>
    </submittedName>
</protein>
<dbReference type="GeneID" id="41594790"/>
<proteinExistence type="predicted"/>
<dbReference type="SFLD" id="SFLDG01082">
    <property type="entry name" value="B12-binding_domain_containing"/>
    <property type="match status" value="1"/>
</dbReference>
<evidence type="ECO:0000313" key="2">
    <source>
        <dbReference type="EMBL" id="SPC33907.1"/>
    </source>
</evidence>
<dbReference type="InterPro" id="IPR023404">
    <property type="entry name" value="rSAM_horseshoe"/>
</dbReference>
<dbReference type="RefSeq" id="WP_103287314.1">
    <property type="nucleotide sequence ID" value="NZ_LT981265.1"/>
</dbReference>
<dbReference type="EMBL" id="LT981265">
    <property type="protein sequence ID" value="SPC33907.1"/>
    <property type="molecule type" value="Genomic_DNA"/>
</dbReference>
<dbReference type="Gene3D" id="3.80.30.20">
    <property type="entry name" value="tm_1862 like domain"/>
    <property type="match status" value="1"/>
</dbReference>
<dbReference type="Proteomes" id="UP000236248">
    <property type="component" value="Chromosome NCAV"/>
</dbReference>
<gene>
    <name evidence="2" type="ORF">NCAV_0726</name>
</gene>
<dbReference type="SMART" id="SM00729">
    <property type="entry name" value="Elp3"/>
    <property type="match status" value="1"/>
</dbReference>
<keyword evidence="3" id="KW-1185">Reference proteome</keyword>
<reference evidence="3" key="1">
    <citation type="submission" date="2018-01" db="EMBL/GenBank/DDBJ databases">
        <authorList>
            <person name="Kerou L M."/>
        </authorList>
    </citation>
    <scope>NUCLEOTIDE SEQUENCE [LARGE SCALE GENOMIC DNA]</scope>
    <source>
        <strain evidence="3">SCU2</strain>
    </source>
</reference>
<name>A0A2K5AQL7_9ARCH</name>
<feature type="domain" description="Elp3/MiaA/NifB-like radical SAM core" evidence="1">
    <location>
        <begin position="268"/>
        <end position="495"/>
    </location>
</feature>
<accession>A0A2K5AQL7</accession>
<dbReference type="SFLD" id="SFLDS00029">
    <property type="entry name" value="Radical_SAM"/>
    <property type="match status" value="1"/>
</dbReference>
<evidence type="ECO:0000259" key="1">
    <source>
        <dbReference type="SMART" id="SM00729"/>
    </source>
</evidence>
<dbReference type="InterPro" id="IPR006638">
    <property type="entry name" value="Elp3/MiaA/NifB-like_rSAM"/>
</dbReference>
<evidence type="ECO:0000313" key="3">
    <source>
        <dbReference type="Proteomes" id="UP000236248"/>
    </source>
</evidence>
<dbReference type="KEGG" id="ncv:NCAV_0726"/>
<dbReference type="SUPFAM" id="SSF102114">
    <property type="entry name" value="Radical SAM enzymes"/>
    <property type="match status" value="1"/>
</dbReference>
<dbReference type="GO" id="GO:0003824">
    <property type="term" value="F:catalytic activity"/>
    <property type="evidence" value="ECO:0007669"/>
    <property type="project" value="InterPro"/>
</dbReference>
<dbReference type="InterPro" id="IPR007197">
    <property type="entry name" value="rSAM"/>
</dbReference>
<organism evidence="2 3">
    <name type="scientific">Candidatus Nitrosocaldus cavascurensis</name>
    <dbReference type="NCBI Taxonomy" id="2058097"/>
    <lineage>
        <taxon>Archaea</taxon>
        <taxon>Nitrososphaerota</taxon>
        <taxon>Nitrososphaeria</taxon>
        <taxon>Candidatus Nitrosocaldales</taxon>
        <taxon>Candidatus Nitrosocaldaceae</taxon>
        <taxon>Candidatus Nitrosocaldus</taxon>
    </lineage>
</organism>
<sequence>MGKPKIVLTADRTLMSIYRGISLASFFGCAPAIDPYRHDGFWYWILKNQVTPRVLFDFICNPIEHDHGIARYAPYGLRKIEAGLLRDGFARDEVAVVHPEHIERFIGPETEVVGIYEMDPLGMGPVTMTFTYGRKMISYDEFYSAELHKRIRLAKERTGSKAKVVVGAAGTWQYNYDPAKIEEYDIYAIVEGDFGGTAPELDGTGVTGAFFRALINGEFDVANPFKKSDFKVIIKDFDVDGRKYYGRFIHYNDEPSIDEIPEIVEPSIHGMIEVMRGCGRGCKFCEVTLRPLRYYPPEKVKQEIEVNIKKGGLRNAWIHSDDIFVYGLNPRKNKNMEPNTEALIELFEAVMSTGVVHTNPTHGTLAGAIADERLIPKLSEVIRAGPENHIGIQCGFETGSIRLIEKYADRKLAPFKPSEWHWVVKHAVKVLNEHYWVPAFTLIMGLDNNEQEEDSWETVMLIHELEHEQPESKFTVTPLTFVPIGLLSKSKFYDIGNSMTPAKVAVMYKCWQHNFKYGIMKFMHKVGQNDPIRRYFFTGLARALGGIPLTAMEKYARRKGPEFERAIEKVKAEYW</sequence>
<dbReference type="PANTHER" id="PTHR42731">
    <property type="entry name" value="SLL1084 PROTEIN"/>
    <property type="match status" value="1"/>
</dbReference>
<dbReference type="PANTHER" id="PTHR42731:SF4">
    <property type="entry name" value="RADICAL SAM DOMAIN PROTEIN"/>
    <property type="match status" value="1"/>
</dbReference>